<feature type="region of interest" description="Disordered" evidence="2">
    <location>
        <begin position="188"/>
        <end position="217"/>
    </location>
</feature>
<dbReference type="VEuPathDB" id="VectorBase:ASTEI20_043653"/>
<feature type="region of interest" description="Disordered" evidence="2">
    <location>
        <begin position="513"/>
        <end position="533"/>
    </location>
</feature>
<feature type="compositionally biased region" description="Low complexity" evidence="2">
    <location>
        <begin position="147"/>
        <end position="159"/>
    </location>
</feature>
<evidence type="ECO:0000256" key="1">
    <source>
        <dbReference type="ARBA" id="ARBA00006186"/>
    </source>
</evidence>
<dbReference type="PANTHER" id="PTHR15895">
    <property type="entry name" value="IMMEDIATE EARLY RESPONSE GENE"/>
    <property type="match status" value="1"/>
</dbReference>
<organism evidence="3 4">
    <name type="scientific">Anopheles stephensi</name>
    <name type="common">Indo-Pakistan malaria mosquito</name>
    <dbReference type="NCBI Taxonomy" id="30069"/>
    <lineage>
        <taxon>Eukaryota</taxon>
        <taxon>Metazoa</taxon>
        <taxon>Ecdysozoa</taxon>
        <taxon>Arthropoda</taxon>
        <taxon>Hexapoda</taxon>
        <taxon>Insecta</taxon>
        <taxon>Pterygota</taxon>
        <taxon>Neoptera</taxon>
        <taxon>Endopterygota</taxon>
        <taxon>Diptera</taxon>
        <taxon>Nematocera</taxon>
        <taxon>Culicoidea</taxon>
        <taxon>Culicidae</taxon>
        <taxon>Anophelinae</taxon>
        <taxon>Anopheles</taxon>
    </lineage>
</organism>
<reference evidence="3" key="2">
    <citation type="submission" date="2020-05" db="UniProtKB">
        <authorList>
            <consortium name="EnsemblMetazoa"/>
        </authorList>
    </citation>
    <scope>IDENTIFICATION</scope>
    <source>
        <strain evidence="3">Indian</strain>
    </source>
</reference>
<feature type="compositionally biased region" description="Acidic residues" evidence="2">
    <location>
        <begin position="128"/>
        <end position="146"/>
    </location>
</feature>
<name>A0A182Y709_ANOST</name>
<sequence length="543" mass="59343">MAEAQRLIGISLAKIAQSRVCRGGVSLHKNLLVATVLQKARYIFMEEAYHIVHGHYLQQQQQQQQHHHQLMQEQQNAAYLLAGHCDSSSADSCNDDCTGNKCSSEMEEKRQNSQLPTIGGPAAAAATQEDELVDPVEEEEEEEDETSSTVSGAGAGTAAESLSYDSSDSTILPTTIGGLPLEPLNMCRNSGACTTPEEEEEETGAVGDGEDGKEHAVAHDVSHLFLLPALAPWISASEDKENAGGGSFPFLPSSFDSHDDEEEEEDEEEEDEEEEEEEENTCQDLSCHQRKPEVVEQEQTPELVKQFESAVRSKGAMRYFDLDDRRTSVGRPDRRRRRHRTEGDHHHQPHQSTPAKRRRSSTTESSANDMPPPVEDDRILPIALLSAKRLKTCDAPRTTTPLTPAICNGSPGQPQFYSSPHETICPGDAETLSACVNQQLEAENLTTTSGNHPLLPSADQPEQQQPAEESSDVDAPPTPSVESIDRITSLVSIFSFGNLSRSVSTPDFCAAQAQKDSRPDAGGSLLTSQLQHHGQRGYLTMTV</sequence>
<comment type="similarity">
    <text evidence="1">Belongs to the IER family.</text>
</comment>
<dbReference type="EnsemblMetazoa" id="ASTEI04245-RA">
    <property type="protein sequence ID" value="ASTEI04245-PA"/>
    <property type="gene ID" value="ASTEI04245"/>
</dbReference>
<feature type="region of interest" description="Disordered" evidence="2">
    <location>
        <begin position="447"/>
        <end position="481"/>
    </location>
</feature>
<protein>
    <submittedName>
        <fullName evidence="3">Uncharacterized protein</fullName>
    </submittedName>
</protein>
<proteinExistence type="inferred from homology"/>
<dbReference type="STRING" id="30069.A0A182Y709"/>
<dbReference type="VEuPathDB" id="VectorBase:ASTEI04245"/>
<dbReference type="Pfam" id="PF05760">
    <property type="entry name" value="IER"/>
    <property type="match status" value="1"/>
</dbReference>
<feature type="region of interest" description="Disordered" evidence="2">
    <location>
        <begin position="238"/>
        <end position="380"/>
    </location>
</feature>
<reference evidence="4" key="1">
    <citation type="journal article" date="2014" name="Genome Biol.">
        <title>Genome analysis of a major urban malaria vector mosquito, Anopheles stephensi.</title>
        <authorList>
            <person name="Jiang X."/>
            <person name="Peery A."/>
            <person name="Hall A.B."/>
            <person name="Sharma A."/>
            <person name="Chen X.G."/>
            <person name="Waterhouse R.M."/>
            <person name="Komissarov A."/>
            <person name="Riehle M.M."/>
            <person name="Shouche Y."/>
            <person name="Sharakhova M.V."/>
            <person name="Lawson D."/>
            <person name="Pakpour N."/>
            <person name="Arensburger P."/>
            <person name="Davidson V.L."/>
            <person name="Eiglmeier K."/>
            <person name="Emrich S."/>
            <person name="George P."/>
            <person name="Kennedy R.C."/>
            <person name="Mane S.P."/>
            <person name="Maslen G."/>
            <person name="Oringanje C."/>
            <person name="Qi Y."/>
            <person name="Settlage R."/>
            <person name="Tojo M."/>
            <person name="Tubio J.M."/>
            <person name="Unger M.F."/>
            <person name="Wang B."/>
            <person name="Vernick K.D."/>
            <person name="Ribeiro J.M."/>
            <person name="James A.A."/>
            <person name="Michel K."/>
            <person name="Riehle M.A."/>
            <person name="Luckhart S."/>
            <person name="Sharakhov I.V."/>
            <person name="Tu Z."/>
        </authorList>
    </citation>
    <scope>NUCLEOTIDE SEQUENCE [LARGE SCALE GENOMIC DNA]</scope>
    <source>
        <strain evidence="4">Indian</strain>
    </source>
</reference>
<evidence type="ECO:0000256" key="2">
    <source>
        <dbReference type="SAM" id="MobiDB-lite"/>
    </source>
</evidence>
<dbReference type="Proteomes" id="UP000076408">
    <property type="component" value="Unassembled WGS sequence"/>
</dbReference>
<feature type="compositionally biased region" description="Acidic residues" evidence="2">
    <location>
        <begin position="196"/>
        <end position="209"/>
    </location>
</feature>
<keyword evidence="4" id="KW-1185">Reference proteome</keyword>
<dbReference type="AlphaFoldDB" id="A0A182Y709"/>
<dbReference type="InterPro" id="IPR008653">
    <property type="entry name" value="IER"/>
</dbReference>
<evidence type="ECO:0000313" key="3">
    <source>
        <dbReference type="EnsemblMetazoa" id="ASTEI04245-PA"/>
    </source>
</evidence>
<feature type="compositionally biased region" description="Low complexity" evidence="2">
    <location>
        <begin position="456"/>
        <end position="468"/>
    </location>
</feature>
<feature type="compositionally biased region" description="Acidic residues" evidence="2">
    <location>
        <begin position="258"/>
        <end position="281"/>
    </location>
</feature>
<dbReference type="OMA" id="HETICPG"/>
<evidence type="ECO:0000313" key="4">
    <source>
        <dbReference type="Proteomes" id="UP000076408"/>
    </source>
</evidence>
<accession>A0A182Y709</accession>
<feature type="region of interest" description="Disordered" evidence="2">
    <location>
        <begin position="108"/>
        <end position="169"/>
    </location>
</feature>